<feature type="compositionally biased region" description="Basic and acidic residues" evidence="1">
    <location>
        <begin position="125"/>
        <end position="148"/>
    </location>
</feature>
<sequence length="296" mass="33648">MDNKATTQSIARELSPKSPTAHWKPIRLINYHDERERIKSLKRGDFISKINDLTTSLEYGQSSNNSMSFSNSNASINQPLVSKKLSVMKESKRELSADNSKYLCDIATAAKQALSKNPSQKSRKPSHENHKEPEEKKSVKHEQSHKESLYSTLKKLKTTASNEPQKVKKIDIASIHSNTNIIRSTRVSPVGTPRMKSPMSPTTPFSIARNCSQKQLNLKFSQEWIGSRNGSPADIDRSKDKYKMHIEDPKLENLEALMSAQKTESTKHKRLTKDQENNLVNRLQKTPTSSLRFFKQ</sequence>
<feature type="region of interest" description="Disordered" evidence="1">
    <location>
        <begin position="261"/>
        <end position="296"/>
    </location>
</feature>
<dbReference type="AlphaFoldDB" id="A0AAU9IQC7"/>
<gene>
    <name evidence="2" type="ORF">BSTOLATCC_MIC18978</name>
</gene>
<keyword evidence="3" id="KW-1185">Reference proteome</keyword>
<evidence type="ECO:0000313" key="2">
    <source>
        <dbReference type="EMBL" id="CAG9317736.1"/>
    </source>
</evidence>
<evidence type="ECO:0000313" key="3">
    <source>
        <dbReference type="Proteomes" id="UP001162131"/>
    </source>
</evidence>
<feature type="region of interest" description="Disordered" evidence="1">
    <location>
        <begin position="113"/>
        <end position="149"/>
    </location>
</feature>
<name>A0AAU9IQC7_9CILI</name>
<protein>
    <submittedName>
        <fullName evidence="2">Uncharacterized protein</fullName>
    </submittedName>
</protein>
<dbReference type="EMBL" id="CAJZBQ010000018">
    <property type="protein sequence ID" value="CAG9317736.1"/>
    <property type="molecule type" value="Genomic_DNA"/>
</dbReference>
<proteinExistence type="predicted"/>
<reference evidence="2" key="1">
    <citation type="submission" date="2021-09" db="EMBL/GenBank/DDBJ databases">
        <authorList>
            <consortium name="AG Swart"/>
            <person name="Singh M."/>
            <person name="Singh A."/>
            <person name="Seah K."/>
            <person name="Emmerich C."/>
        </authorList>
    </citation>
    <scope>NUCLEOTIDE SEQUENCE</scope>
    <source>
        <strain evidence="2">ATCC30299</strain>
    </source>
</reference>
<comment type="caution">
    <text evidence="2">The sequence shown here is derived from an EMBL/GenBank/DDBJ whole genome shotgun (WGS) entry which is preliminary data.</text>
</comment>
<organism evidence="2 3">
    <name type="scientific">Blepharisma stoltei</name>
    <dbReference type="NCBI Taxonomy" id="1481888"/>
    <lineage>
        <taxon>Eukaryota</taxon>
        <taxon>Sar</taxon>
        <taxon>Alveolata</taxon>
        <taxon>Ciliophora</taxon>
        <taxon>Postciliodesmatophora</taxon>
        <taxon>Heterotrichea</taxon>
        <taxon>Heterotrichida</taxon>
        <taxon>Blepharismidae</taxon>
        <taxon>Blepharisma</taxon>
    </lineage>
</organism>
<accession>A0AAU9IQC7</accession>
<dbReference type="Proteomes" id="UP001162131">
    <property type="component" value="Unassembled WGS sequence"/>
</dbReference>
<evidence type="ECO:0000256" key="1">
    <source>
        <dbReference type="SAM" id="MobiDB-lite"/>
    </source>
</evidence>
<feature type="compositionally biased region" description="Polar residues" evidence="1">
    <location>
        <begin position="277"/>
        <end position="296"/>
    </location>
</feature>